<evidence type="ECO:0000313" key="5">
    <source>
        <dbReference type="EMBL" id="SVA41008.1"/>
    </source>
</evidence>
<sequence>MKMRIILFKAVTLVSFICLGAVLHAQDFMGWNFMLADALDAPKRYCLDLEGYAYITDLDAPVIVHSCKEGFFKDGTWLVDYPQPGQIYLPEYELCAAADTAQQDAEVVLQECSDAPLQHFKFRDDGKVEVTTDSAEKFCLAVGVTSRATGNNLRRQTRMTSCDETDESFTQWILPREDQVYPIVIAEPVEDGAGPPPGAMGMGMGMGGGMGPLFVGACSPCHAPNGNGYQSEFSPKISGQEDWYLSRQLTNYRNDVRGDHEGERWSRQMAFHIKDFSPTQLLSFVDYIQTLEDTPAEVTIEGDTTRGQELYSQTCFVCHGESAMGNPALNSPRLVGMSDWYMVIQLQKFRSGLRGDHPDDIYGAQMVPFATLLPDEQALLDVVAYINTLSSE</sequence>
<dbReference type="SUPFAM" id="SSF46626">
    <property type="entry name" value="Cytochrome c"/>
    <property type="match status" value="2"/>
</dbReference>
<feature type="domain" description="Cytochrome c" evidence="4">
    <location>
        <begin position="198"/>
        <end position="292"/>
    </location>
</feature>
<dbReference type="GO" id="GO:0020037">
    <property type="term" value="F:heme binding"/>
    <property type="evidence" value="ECO:0007669"/>
    <property type="project" value="InterPro"/>
</dbReference>
<dbReference type="Gene3D" id="1.10.760.10">
    <property type="entry name" value="Cytochrome c-like domain"/>
    <property type="match status" value="2"/>
</dbReference>
<dbReference type="InterPro" id="IPR036909">
    <property type="entry name" value="Cyt_c-like_dom_sf"/>
</dbReference>
<keyword evidence="3" id="KW-0408">Iron</keyword>
<dbReference type="EMBL" id="UINC01009136">
    <property type="protein sequence ID" value="SVA41008.1"/>
    <property type="molecule type" value="Genomic_DNA"/>
</dbReference>
<dbReference type="InterPro" id="IPR050597">
    <property type="entry name" value="Cytochrome_c_Oxidase_Subunit"/>
</dbReference>
<dbReference type="InterPro" id="IPR000772">
    <property type="entry name" value="Ricin_B_lectin"/>
</dbReference>
<dbReference type="Gene3D" id="2.80.10.50">
    <property type="match status" value="1"/>
</dbReference>
<dbReference type="Pfam" id="PF00034">
    <property type="entry name" value="Cytochrom_C"/>
    <property type="match status" value="2"/>
</dbReference>
<dbReference type="InterPro" id="IPR035992">
    <property type="entry name" value="Ricin_B-like_lectins"/>
</dbReference>
<dbReference type="InterPro" id="IPR030934">
    <property type="entry name" value="Intein_C"/>
</dbReference>
<dbReference type="PROSITE" id="PS50818">
    <property type="entry name" value="INTEIN_C_TER"/>
    <property type="match status" value="1"/>
</dbReference>
<dbReference type="Pfam" id="PF00652">
    <property type="entry name" value="Ricin_B_lectin"/>
    <property type="match status" value="1"/>
</dbReference>
<dbReference type="PANTHER" id="PTHR33751">
    <property type="entry name" value="CBB3-TYPE CYTOCHROME C OXIDASE SUBUNIT FIXP"/>
    <property type="match status" value="1"/>
</dbReference>
<dbReference type="PANTHER" id="PTHR33751:SF1">
    <property type="entry name" value="CBB3-TYPE CYTOCHROME C OXIDASE SUBUNIT FIXP"/>
    <property type="match status" value="1"/>
</dbReference>
<proteinExistence type="predicted"/>
<reference evidence="5" key="1">
    <citation type="submission" date="2018-05" db="EMBL/GenBank/DDBJ databases">
        <authorList>
            <person name="Lanie J.A."/>
            <person name="Ng W.-L."/>
            <person name="Kazmierczak K.M."/>
            <person name="Andrzejewski T.M."/>
            <person name="Davidsen T.M."/>
            <person name="Wayne K.J."/>
            <person name="Tettelin H."/>
            <person name="Glass J.I."/>
            <person name="Rusch D."/>
            <person name="Podicherti R."/>
            <person name="Tsui H.-C.T."/>
            <person name="Winkler M.E."/>
        </authorList>
    </citation>
    <scope>NUCLEOTIDE SEQUENCE</scope>
</reference>
<evidence type="ECO:0000256" key="2">
    <source>
        <dbReference type="ARBA" id="ARBA00022723"/>
    </source>
</evidence>
<accession>A0A381VML5</accession>
<dbReference type="AlphaFoldDB" id="A0A381VML5"/>
<keyword evidence="2" id="KW-0479">Metal-binding</keyword>
<protein>
    <recommendedName>
        <fullName evidence="4">Cytochrome c domain-containing protein</fullName>
    </recommendedName>
</protein>
<dbReference type="PROSITE" id="PS50231">
    <property type="entry name" value="RICIN_B_LECTIN"/>
    <property type="match status" value="1"/>
</dbReference>
<dbReference type="SUPFAM" id="SSF50370">
    <property type="entry name" value="Ricin B-like lectins"/>
    <property type="match status" value="1"/>
</dbReference>
<dbReference type="GO" id="GO:0046872">
    <property type="term" value="F:metal ion binding"/>
    <property type="evidence" value="ECO:0007669"/>
    <property type="project" value="UniProtKB-KW"/>
</dbReference>
<evidence type="ECO:0000256" key="3">
    <source>
        <dbReference type="ARBA" id="ARBA00023004"/>
    </source>
</evidence>
<dbReference type="GO" id="GO:0009055">
    <property type="term" value="F:electron transfer activity"/>
    <property type="evidence" value="ECO:0007669"/>
    <property type="project" value="InterPro"/>
</dbReference>
<name>A0A381VML5_9ZZZZ</name>
<keyword evidence="1" id="KW-0349">Heme</keyword>
<dbReference type="InterPro" id="IPR009056">
    <property type="entry name" value="Cyt_c-like_dom"/>
</dbReference>
<gene>
    <name evidence="5" type="ORF">METZ01_LOCUS93862</name>
</gene>
<evidence type="ECO:0000256" key="1">
    <source>
        <dbReference type="ARBA" id="ARBA00022617"/>
    </source>
</evidence>
<organism evidence="5">
    <name type="scientific">marine metagenome</name>
    <dbReference type="NCBI Taxonomy" id="408172"/>
    <lineage>
        <taxon>unclassified sequences</taxon>
        <taxon>metagenomes</taxon>
        <taxon>ecological metagenomes</taxon>
    </lineage>
</organism>
<feature type="domain" description="Cytochrome c" evidence="4">
    <location>
        <begin position="302"/>
        <end position="390"/>
    </location>
</feature>
<evidence type="ECO:0000259" key="4">
    <source>
        <dbReference type="PROSITE" id="PS51007"/>
    </source>
</evidence>
<dbReference type="PROSITE" id="PS51007">
    <property type="entry name" value="CYTC"/>
    <property type="match status" value="2"/>
</dbReference>